<dbReference type="Proteomes" id="UP000006514">
    <property type="component" value="Unassembled WGS sequence"/>
</dbReference>
<feature type="region of interest" description="Disordered" evidence="1">
    <location>
        <begin position="353"/>
        <end position="448"/>
    </location>
</feature>
<feature type="compositionally biased region" description="Polar residues" evidence="1">
    <location>
        <begin position="395"/>
        <end position="405"/>
    </location>
</feature>
<feature type="compositionally biased region" description="Basic residues" evidence="1">
    <location>
        <begin position="774"/>
        <end position="784"/>
    </location>
</feature>
<feature type="compositionally biased region" description="Pro residues" evidence="1">
    <location>
        <begin position="747"/>
        <end position="756"/>
    </location>
</feature>
<evidence type="ECO:0000256" key="1">
    <source>
        <dbReference type="SAM" id="MobiDB-lite"/>
    </source>
</evidence>
<evidence type="ECO:0000313" key="3">
    <source>
        <dbReference type="Proteomes" id="UP000006514"/>
    </source>
</evidence>
<feature type="compositionally biased region" description="Basic and acidic residues" evidence="1">
    <location>
        <begin position="432"/>
        <end position="443"/>
    </location>
</feature>
<name>J0WRJ0_AURST</name>
<dbReference type="AlphaFoldDB" id="J0WRJ0"/>
<organism evidence="2 3">
    <name type="scientific">Auricularia subglabra (strain TFB-10046 / SS5)</name>
    <name type="common">White-rot fungus</name>
    <name type="synonym">Auricularia delicata (strain TFB10046)</name>
    <dbReference type="NCBI Taxonomy" id="717982"/>
    <lineage>
        <taxon>Eukaryota</taxon>
        <taxon>Fungi</taxon>
        <taxon>Dikarya</taxon>
        <taxon>Basidiomycota</taxon>
        <taxon>Agaricomycotina</taxon>
        <taxon>Agaricomycetes</taxon>
        <taxon>Auriculariales</taxon>
        <taxon>Auriculariaceae</taxon>
        <taxon>Auricularia</taxon>
    </lineage>
</organism>
<reference evidence="3" key="1">
    <citation type="journal article" date="2012" name="Science">
        <title>The Paleozoic origin of enzymatic lignin decomposition reconstructed from 31 fungal genomes.</title>
        <authorList>
            <person name="Floudas D."/>
            <person name="Binder M."/>
            <person name="Riley R."/>
            <person name="Barry K."/>
            <person name="Blanchette R.A."/>
            <person name="Henrissat B."/>
            <person name="Martinez A.T."/>
            <person name="Otillar R."/>
            <person name="Spatafora J.W."/>
            <person name="Yadav J.S."/>
            <person name="Aerts A."/>
            <person name="Benoit I."/>
            <person name="Boyd A."/>
            <person name="Carlson A."/>
            <person name="Copeland A."/>
            <person name="Coutinho P.M."/>
            <person name="de Vries R.P."/>
            <person name="Ferreira P."/>
            <person name="Findley K."/>
            <person name="Foster B."/>
            <person name="Gaskell J."/>
            <person name="Glotzer D."/>
            <person name="Gorecki P."/>
            <person name="Heitman J."/>
            <person name="Hesse C."/>
            <person name="Hori C."/>
            <person name="Igarashi K."/>
            <person name="Jurgens J.A."/>
            <person name="Kallen N."/>
            <person name="Kersten P."/>
            <person name="Kohler A."/>
            <person name="Kuees U."/>
            <person name="Kumar T.K.A."/>
            <person name="Kuo A."/>
            <person name="LaButti K."/>
            <person name="Larrondo L.F."/>
            <person name="Lindquist E."/>
            <person name="Ling A."/>
            <person name="Lombard V."/>
            <person name="Lucas S."/>
            <person name="Lundell T."/>
            <person name="Martin R."/>
            <person name="McLaughlin D.J."/>
            <person name="Morgenstern I."/>
            <person name="Morin E."/>
            <person name="Murat C."/>
            <person name="Nagy L.G."/>
            <person name="Nolan M."/>
            <person name="Ohm R.A."/>
            <person name="Patyshakuliyeva A."/>
            <person name="Rokas A."/>
            <person name="Ruiz-Duenas F.J."/>
            <person name="Sabat G."/>
            <person name="Salamov A."/>
            <person name="Samejima M."/>
            <person name="Schmutz J."/>
            <person name="Slot J.C."/>
            <person name="St John F."/>
            <person name="Stenlid J."/>
            <person name="Sun H."/>
            <person name="Sun S."/>
            <person name="Syed K."/>
            <person name="Tsang A."/>
            <person name="Wiebenga A."/>
            <person name="Young D."/>
            <person name="Pisabarro A."/>
            <person name="Eastwood D.C."/>
            <person name="Martin F."/>
            <person name="Cullen D."/>
            <person name="Grigoriev I.V."/>
            <person name="Hibbett D.S."/>
        </authorList>
    </citation>
    <scope>NUCLEOTIDE SEQUENCE [LARGE SCALE GENOMIC DNA]</scope>
    <source>
        <strain evidence="3">TFB10046</strain>
    </source>
</reference>
<feature type="compositionally biased region" description="Polar residues" evidence="1">
    <location>
        <begin position="186"/>
        <end position="205"/>
    </location>
</feature>
<feature type="region of interest" description="Disordered" evidence="1">
    <location>
        <begin position="32"/>
        <end position="214"/>
    </location>
</feature>
<protein>
    <submittedName>
        <fullName evidence="2">Uncharacterized protein</fullName>
    </submittedName>
</protein>
<accession>J0WRJ0</accession>
<feature type="compositionally biased region" description="Basic and acidic residues" evidence="1">
    <location>
        <begin position="353"/>
        <end position="367"/>
    </location>
</feature>
<feature type="region of interest" description="Disordered" evidence="1">
    <location>
        <begin position="745"/>
        <end position="784"/>
    </location>
</feature>
<feature type="compositionally biased region" description="Basic and acidic residues" evidence="1">
    <location>
        <begin position="46"/>
        <end position="55"/>
    </location>
</feature>
<keyword evidence="3" id="KW-1185">Reference proteome</keyword>
<evidence type="ECO:0000313" key="2">
    <source>
        <dbReference type="EMBL" id="EJD35315.1"/>
    </source>
</evidence>
<feature type="compositionally biased region" description="Low complexity" evidence="1">
    <location>
        <begin position="166"/>
        <end position="176"/>
    </location>
</feature>
<dbReference type="EMBL" id="JH687895">
    <property type="protein sequence ID" value="EJD35315.1"/>
    <property type="molecule type" value="Genomic_DNA"/>
</dbReference>
<gene>
    <name evidence="2" type="ORF">AURDEDRAFT_175632</name>
</gene>
<proteinExistence type="predicted"/>
<dbReference type="KEGG" id="adl:AURDEDRAFT_175632"/>
<dbReference type="InParanoid" id="J0WRJ0"/>
<sequence length="784" mass="84523">MSLPASSVLDTQTCVALDLVGGDQNVPLNMQELQGGRYSPTPVVEESEKTVHAGDDGPPAPSPAFSNTTDNGMSPMRPPVVRKEPPSPAAGATATVQQWLKKSRQHEGDPSEPHPASRAPPPPLSFGQVKAVTGHTGPRFPPLKPGEEPKQDVFGPKAAPDGNMGSRPTSAASGARSARRAAQAEHPSTTYLWSDGHNSVRTQSGMGYRGSTAVHTPPPVRPLYATGAHLQGNQGAALAAAQLVHGGGAPTLYSDYGLNAGWTKEAAAATAKTHAHIEFHSGHVEHPAPQYPPGLTIRGAHKAEPPELALSDVPDGTQASCDHFCPRPDCAGGCYGDHGPLRFTPEQVRREAAGLADDRPYMPEPLRRAAGGSERTATSDAGTDDMDLYEDAPPTQAQPGSQPNLGDQLDDDPIDGWSDAGGARLGDQLEDEPQRPPLTDDQRSTNAAIAPEFRHSSVAMRATAIVREPIDGARQGQFLHNMDATDRNVFDAMVLAKKKIFGIFLHSVDGNTNIAGMNQTLLNMDFQDTLRQTEPGSKLALAPIRASQHGPPVRPGLFIAHNLHDRTHRNYTDRTFFMVDKYCFGTFIYDHGNSFFFGTWWNTMMPRGAMETEFRTACSNSARVRRVFLDIEVKHPGQGQLAWACFRESLEVRELPIVPKRGDARITPEYNIYSRPVTYKVQGKTVNLTPAQYDNLQAAMATVRVPSTLLGAATKRPSYDCPICMAKSHPRGMCPALGIPGWAHVLPRPPRPPKPSGPSQRTGPQLPPPLHFGPPKRGRTSRVS</sequence>